<dbReference type="OrthoDB" id="9803238at2"/>
<reference evidence="3" key="1">
    <citation type="submission" date="2019-01" db="EMBL/GenBank/DDBJ databases">
        <title>Draft genomes of a novel of Sporanaerobacter strains.</title>
        <authorList>
            <person name="Ma S."/>
        </authorList>
    </citation>
    <scope>NUCLEOTIDE SEQUENCE [LARGE SCALE GENOMIC DNA]</scope>
    <source>
        <strain evidence="3">NJN-17</strain>
    </source>
</reference>
<organism evidence="2 3">
    <name type="scientific">Acidilutibacter cellobiosedens</name>
    <dbReference type="NCBI Taxonomy" id="2507161"/>
    <lineage>
        <taxon>Bacteria</taxon>
        <taxon>Bacillati</taxon>
        <taxon>Bacillota</taxon>
        <taxon>Tissierellia</taxon>
        <taxon>Tissierellales</taxon>
        <taxon>Acidilutibacteraceae</taxon>
        <taxon>Acidilutibacter</taxon>
    </lineage>
</organism>
<dbReference type="GO" id="GO:0006047">
    <property type="term" value="P:UDP-N-acetylglucosamine metabolic process"/>
    <property type="evidence" value="ECO:0007669"/>
    <property type="project" value="InterPro"/>
</dbReference>
<dbReference type="AlphaFoldDB" id="A0A410Q9Q4"/>
<keyword evidence="2" id="KW-0326">Glycosidase</keyword>
<dbReference type="SUPFAM" id="SSF53756">
    <property type="entry name" value="UDP-Glycosyltransferase/glycogen phosphorylase"/>
    <property type="match status" value="1"/>
</dbReference>
<keyword evidence="3" id="KW-1185">Reference proteome</keyword>
<dbReference type="PANTHER" id="PTHR43174:SF3">
    <property type="entry name" value="UDP-N-ACETYLGLUCOSAMINE 2-EPIMERASE"/>
    <property type="match status" value="1"/>
</dbReference>
<dbReference type="PANTHER" id="PTHR43174">
    <property type="entry name" value="UDP-N-ACETYLGLUCOSAMINE 2-EPIMERASE"/>
    <property type="match status" value="1"/>
</dbReference>
<dbReference type="GO" id="GO:0004553">
    <property type="term" value="F:hydrolase activity, hydrolyzing O-glycosyl compounds"/>
    <property type="evidence" value="ECO:0007669"/>
    <property type="project" value="InterPro"/>
</dbReference>
<dbReference type="EMBL" id="CP035282">
    <property type="protein sequence ID" value="QAT60710.1"/>
    <property type="molecule type" value="Genomic_DNA"/>
</dbReference>
<keyword evidence="2" id="KW-0378">Hydrolase</keyword>
<dbReference type="NCBIfam" id="TIGR03568">
    <property type="entry name" value="NeuC_NnaA"/>
    <property type="match status" value="1"/>
</dbReference>
<proteinExistence type="predicted"/>
<dbReference type="CDD" id="cd03786">
    <property type="entry name" value="GTB_UDP-GlcNAc_2-Epimerase"/>
    <property type="match status" value="1"/>
</dbReference>
<dbReference type="KEGG" id="spoa:EQM13_03520"/>
<gene>
    <name evidence="2" type="primary">neuC</name>
    <name evidence="2" type="ORF">EQM13_03520</name>
</gene>
<dbReference type="EC" id="3.2.1.183" evidence="2"/>
<evidence type="ECO:0000313" key="2">
    <source>
        <dbReference type="EMBL" id="QAT60710.1"/>
    </source>
</evidence>
<dbReference type="RefSeq" id="WP_128751968.1">
    <property type="nucleotide sequence ID" value="NZ_CP035282.1"/>
</dbReference>
<dbReference type="InterPro" id="IPR003331">
    <property type="entry name" value="UDP_GlcNAc_Epimerase_2_dom"/>
</dbReference>
<dbReference type="Pfam" id="PF02350">
    <property type="entry name" value="Epimerase_2"/>
    <property type="match status" value="1"/>
</dbReference>
<evidence type="ECO:0000259" key="1">
    <source>
        <dbReference type="Pfam" id="PF02350"/>
    </source>
</evidence>
<feature type="domain" description="UDP-N-acetylglucosamine 2-epimerase" evidence="1">
    <location>
        <begin position="24"/>
        <end position="367"/>
    </location>
</feature>
<protein>
    <submittedName>
        <fullName evidence="2">UDP-N-acetylglucosamine 2-epimerase (Hydrolyzing)</fullName>
        <ecNumber evidence="2">3.2.1.183</ecNumber>
    </submittedName>
</protein>
<dbReference type="InterPro" id="IPR029767">
    <property type="entry name" value="WecB-like"/>
</dbReference>
<sequence length="381" mass="42823">MRNILVVTGTRAEYGTLKNIMYEICEDNELNLQLIVTGSHLSEKYGYTINDIVDDGFKIDFKVPILMDDCSKGSIAREIGLGIIQFSQCFEKLNPDFLLIMGDRYEIFAAAITAMFMNIPIAHISGGEVTEGAIDEQTRHAITKISHVHFPGAEYYGENIKKMGEEPWRIFNVGDPGIENIRKTDLLTKREIESDLKVKIDKDTLLVTYHPVTLENKDIEIQISNLLQALNILNKTVIMTYPNSDLGSDYIIKELVKFSNENDKIHLFKNLGSRRYLSVMKYCGAVVGNSSSAIIEAPYLRIPAVNIGNRQKGRLKAESIIDCSNDCEDIVLAVNKALSGEFKEKAKYAKSLYGDGNTSKEIVRILKSLNIDEKLLKKKLV</sequence>
<evidence type="ECO:0000313" key="3">
    <source>
        <dbReference type="Proteomes" id="UP000287969"/>
    </source>
</evidence>
<accession>A0A410Q9Q4</accession>
<dbReference type="Gene3D" id="3.40.50.2000">
    <property type="entry name" value="Glycogen Phosphorylase B"/>
    <property type="match status" value="2"/>
</dbReference>
<name>A0A410Q9Q4_9FIRM</name>
<dbReference type="Proteomes" id="UP000287969">
    <property type="component" value="Chromosome"/>
</dbReference>
<dbReference type="InterPro" id="IPR020004">
    <property type="entry name" value="UDP-GlcNAc_Epase"/>
</dbReference>